<dbReference type="InterPro" id="IPR052319">
    <property type="entry name" value="Centriolar_ciliogenesis_assoc"/>
</dbReference>
<comment type="subcellular location">
    <subcellularLocation>
        <location evidence="2">Cell projection</location>
        <location evidence="2">Cilium</location>
    </subcellularLocation>
    <subcellularLocation>
        <location evidence="1">Cytoplasm</location>
        <location evidence="1">Cytoskeleton</location>
        <location evidence="1">Microtubule organizing center</location>
        <location evidence="1">Centrosome</location>
        <location evidence="1">Centriole</location>
    </subcellularLocation>
</comment>
<reference evidence="10" key="1">
    <citation type="submission" date="2023-01" db="EMBL/GenBank/DDBJ databases">
        <title>Key to firefly adult light organ development and bioluminescence: homeobox transcription factors regulate luciferase expression and transportation to peroxisome.</title>
        <authorList>
            <person name="Fu X."/>
        </authorList>
    </citation>
    <scope>NUCLEOTIDE SEQUENCE [LARGE SCALE GENOMIC DNA]</scope>
</reference>
<accession>A0AAN7SPM6</accession>
<evidence type="ECO:0000313" key="10">
    <source>
        <dbReference type="Proteomes" id="UP001353858"/>
    </source>
</evidence>
<sequence length="222" mass="25567">MSFSINPRQVLSYLNELGYSNISREQLKDFMLDLKKLIKYEIRSESKNINTEHSSDTIPSIDIPMDTIPRHHSHTESSLLKQKQTKGRNVNVRIERLGRSCSCGSTKTSAEKESYQNLSLYSSAASDPVESVSQISASPKVNNNYSKRCSRTRLKKTTYILPRPPPKISKCDPVDLYHKYKEKWEKLNIPGEENHSELRWAIRERLIGQPQYICSYEKQVSG</sequence>
<feature type="domain" description="Centriolar and ciliogenesis-associated protein HYLS1 C-terminal" evidence="8">
    <location>
        <begin position="167"/>
        <end position="211"/>
    </location>
</feature>
<keyword evidence="6" id="KW-0206">Cytoskeleton</keyword>
<comment type="caution">
    <text evidence="9">The sequence shown here is derived from an EMBL/GenBank/DDBJ whole genome shotgun (WGS) entry which is preliminary data.</text>
</comment>
<evidence type="ECO:0000256" key="4">
    <source>
        <dbReference type="ARBA" id="ARBA00022490"/>
    </source>
</evidence>
<dbReference type="Pfam" id="PF15311">
    <property type="entry name" value="HYLS1_C"/>
    <property type="match status" value="1"/>
</dbReference>
<evidence type="ECO:0000256" key="2">
    <source>
        <dbReference type="ARBA" id="ARBA00004138"/>
    </source>
</evidence>
<keyword evidence="10" id="KW-1185">Reference proteome</keyword>
<comment type="similarity">
    <text evidence="3">Belongs to the HYLS1 family.</text>
</comment>
<dbReference type="GO" id="GO:0060271">
    <property type="term" value="P:cilium assembly"/>
    <property type="evidence" value="ECO:0007669"/>
    <property type="project" value="TreeGrafter"/>
</dbReference>
<gene>
    <name evidence="9" type="ORF">RN001_012782</name>
</gene>
<keyword evidence="7" id="KW-0966">Cell projection</keyword>
<proteinExistence type="inferred from homology"/>
<dbReference type="InterPro" id="IPR027918">
    <property type="entry name" value="HYLS1_C_dom"/>
</dbReference>
<dbReference type="PANTHER" id="PTHR34174">
    <property type="entry name" value="HYDROLETHALUS SYNDROME PROTEIN 1"/>
    <property type="match status" value="1"/>
</dbReference>
<dbReference type="GO" id="GO:0097730">
    <property type="term" value="C:non-motile cilium"/>
    <property type="evidence" value="ECO:0007669"/>
    <property type="project" value="TreeGrafter"/>
</dbReference>
<evidence type="ECO:0000256" key="3">
    <source>
        <dbReference type="ARBA" id="ARBA00010091"/>
    </source>
</evidence>
<evidence type="ECO:0000256" key="7">
    <source>
        <dbReference type="ARBA" id="ARBA00023273"/>
    </source>
</evidence>
<evidence type="ECO:0000259" key="8">
    <source>
        <dbReference type="Pfam" id="PF15311"/>
    </source>
</evidence>
<protein>
    <recommendedName>
        <fullName evidence="8">Centriolar and ciliogenesis-associated protein HYLS1 C-terminal domain-containing protein</fullName>
    </recommendedName>
</protein>
<evidence type="ECO:0000256" key="6">
    <source>
        <dbReference type="ARBA" id="ARBA00023212"/>
    </source>
</evidence>
<name>A0AAN7SPM6_9COLE</name>
<dbReference type="GO" id="GO:0005814">
    <property type="term" value="C:centriole"/>
    <property type="evidence" value="ECO:0007669"/>
    <property type="project" value="UniProtKB-SubCell"/>
</dbReference>
<evidence type="ECO:0000256" key="1">
    <source>
        <dbReference type="ARBA" id="ARBA00004114"/>
    </source>
</evidence>
<evidence type="ECO:0000256" key="5">
    <source>
        <dbReference type="ARBA" id="ARBA00022794"/>
    </source>
</evidence>
<organism evidence="9 10">
    <name type="scientific">Aquatica leii</name>
    <dbReference type="NCBI Taxonomy" id="1421715"/>
    <lineage>
        <taxon>Eukaryota</taxon>
        <taxon>Metazoa</taxon>
        <taxon>Ecdysozoa</taxon>
        <taxon>Arthropoda</taxon>
        <taxon>Hexapoda</taxon>
        <taxon>Insecta</taxon>
        <taxon>Pterygota</taxon>
        <taxon>Neoptera</taxon>
        <taxon>Endopterygota</taxon>
        <taxon>Coleoptera</taxon>
        <taxon>Polyphaga</taxon>
        <taxon>Elateriformia</taxon>
        <taxon>Elateroidea</taxon>
        <taxon>Lampyridae</taxon>
        <taxon>Luciolinae</taxon>
        <taxon>Aquatica</taxon>
    </lineage>
</organism>
<dbReference type="Proteomes" id="UP001353858">
    <property type="component" value="Unassembled WGS sequence"/>
</dbReference>
<dbReference type="EMBL" id="JARPUR010000005">
    <property type="protein sequence ID" value="KAK4876360.1"/>
    <property type="molecule type" value="Genomic_DNA"/>
</dbReference>
<keyword evidence="5" id="KW-0970">Cilium biogenesis/degradation</keyword>
<dbReference type="PANTHER" id="PTHR34174:SF1">
    <property type="entry name" value="CENTRIOLAR AND CILIOGENESIS-ASSOCIATED PROTEIN HYLS1"/>
    <property type="match status" value="1"/>
</dbReference>
<dbReference type="AlphaFoldDB" id="A0AAN7SPM6"/>
<keyword evidence="4" id="KW-0963">Cytoplasm</keyword>
<evidence type="ECO:0000313" key="9">
    <source>
        <dbReference type="EMBL" id="KAK4876360.1"/>
    </source>
</evidence>